<keyword evidence="3" id="KW-1185">Reference proteome</keyword>
<dbReference type="AlphaFoldDB" id="A0A928VW57"/>
<gene>
    <name evidence="2" type="ORF">IQ235_00310</name>
</gene>
<accession>A0A928VW57</accession>
<evidence type="ECO:0000313" key="3">
    <source>
        <dbReference type="Proteomes" id="UP000621799"/>
    </source>
</evidence>
<dbReference type="GO" id="GO:0016787">
    <property type="term" value="F:hydrolase activity"/>
    <property type="evidence" value="ECO:0007669"/>
    <property type="project" value="UniProtKB-KW"/>
</dbReference>
<dbReference type="EMBL" id="JADEXN010000003">
    <property type="protein sequence ID" value="MBE9039238.1"/>
    <property type="molecule type" value="Genomic_DNA"/>
</dbReference>
<name>A0A928VW57_9CYAN</name>
<keyword evidence="2" id="KW-0378">Hydrolase</keyword>
<evidence type="ECO:0000259" key="1">
    <source>
        <dbReference type="Pfam" id="PF07176"/>
    </source>
</evidence>
<reference evidence="2" key="1">
    <citation type="submission" date="2020-10" db="EMBL/GenBank/DDBJ databases">
        <authorList>
            <person name="Castelo-Branco R."/>
            <person name="Eusebio N."/>
            <person name="Adriana R."/>
            <person name="Vieira A."/>
            <person name="Brugerolle De Fraissinette N."/>
            <person name="Rezende De Castro R."/>
            <person name="Schneider M.P."/>
            <person name="Vasconcelos V."/>
            <person name="Leao P.N."/>
        </authorList>
    </citation>
    <scope>NUCLEOTIDE SEQUENCE</scope>
    <source>
        <strain evidence="2">LEGE 11467</strain>
    </source>
</reference>
<dbReference type="InterPro" id="IPR010802">
    <property type="entry name" value="DUF1400"/>
</dbReference>
<dbReference type="RefSeq" id="WP_264319503.1">
    <property type="nucleotide sequence ID" value="NZ_JADEXN010000003.1"/>
</dbReference>
<dbReference type="Pfam" id="PF07176">
    <property type="entry name" value="DUF1400"/>
    <property type="match status" value="1"/>
</dbReference>
<comment type="caution">
    <text evidence="2">The sequence shown here is derived from an EMBL/GenBank/DDBJ whole genome shotgun (WGS) entry which is preliminary data.</text>
</comment>
<protein>
    <submittedName>
        <fullName evidence="2">Alpha/beta hydrolase</fullName>
    </submittedName>
</protein>
<feature type="domain" description="DUF1400" evidence="1">
    <location>
        <begin position="43"/>
        <end position="168"/>
    </location>
</feature>
<sequence length="233" mass="25407">MSFFANNLARWYRRQTSNLVSLGGVVSMVALSMVALPARPTVAAQDVVLTYGVFERSVSVESLQKLAETGETTPTLDFLLNVTNTPPEAAQSALNAKLGVSLGFVDDVFNSLPGEYALFQLGQIFYNKARFAEIQALRAAIVLSVSEDNELTLLEFFEKYPNQELYVDGRLLSEVGNTVANFVEDTGRSLAVPLAVIKDILDNLVCDCVVEGVLPLEDSEAELSVIPLEPMRP</sequence>
<organism evidence="2 3">
    <name type="scientific">Zarconia navalis LEGE 11467</name>
    <dbReference type="NCBI Taxonomy" id="1828826"/>
    <lineage>
        <taxon>Bacteria</taxon>
        <taxon>Bacillati</taxon>
        <taxon>Cyanobacteriota</taxon>
        <taxon>Cyanophyceae</taxon>
        <taxon>Oscillatoriophycideae</taxon>
        <taxon>Oscillatoriales</taxon>
        <taxon>Oscillatoriales incertae sedis</taxon>
        <taxon>Zarconia</taxon>
        <taxon>Zarconia navalis</taxon>
    </lineage>
</organism>
<dbReference type="Proteomes" id="UP000621799">
    <property type="component" value="Unassembled WGS sequence"/>
</dbReference>
<proteinExistence type="predicted"/>
<evidence type="ECO:0000313" key="2">
    <source>
        <dbReference type="EMBL" id="MBE9039238.1"/>
    </source>
</evidence>